<dbReference type="Pfam" id="PF01243">
    <property type="entry name" value="PNPOx_N"/>
    <property type="match status" value="1"/>
</dbReference>
<evidence type="ECO:0000313" key="4">
    <source>
        <dbReference type="Proteomes" id="UP000189674"/>
    </source>
</evidence>
<gene>
    <name evidence="3" type="ORF">STSP2_02596</name>
</gene>
<dbReference type="PANTHER" id="PTHR35176:SF6">
    <property type="entry name" value="HEME OXYGENASE HI_0854-RELATED"/>
    <property type="match status" value="1"/>
</dbReference>
<evidence type="ECO:0000313" key="3">
    <source>
        <dbReference type="EMBL" id="AQT69407.1"/>
    </source>
</evidence>
<organism evidence="3 4">
    <name type="scientific">Anaerohalosphaera lusitana</name>
    <dbReference type="NCBI Taxonomy" id="1936003"/>
    <lineage>
        <taxon>Bacteria</taxon>
        <taxon>Pseudomonadati</taxon>
        <taxon>Planctomycetota</taxon>
        <taxon>Phycisphaerae</taxon>
        <taxon>Sedimentisphaerales</taxon>
        <taxon>Anaerohalosphaeraceae</taxon>
        <taxon>Anaerohalosphaera</taxon>
    </lineage>
</organism>
<dbReference type="AlphaFoldDB" id="A0A1U9NNN1"/>
<dbReference type="InterPro" id="IPR011576">
    <property type="entry name" value="Pyridox_Oxase_N"/>
</dbReference>
<dbReference type="InterPro" id="IPR012349">
    <property type="entry name" value="Split_barrel_FMN-bd"/>
</dbReference>
<dbReference type="SUPFAM" id="SSF50475">
    <property type="entry name" value="FMN-binding split barrel"/>
    <property type="match status" value="1"/>
</dbReference>
<dbReference type="Gene3D" id="2.30.110.10">
    <property type="entry name" value="Electron Transport, Fmn-binding Protein, Chain A"/>
    <property type="match status" value="1"/>
</dbReference>
<accession>A0A1U9NNN1</accession>
<name>A0A1U9NNN1_9BACT</name>
<evidence type="ECO:0000259" key="2">
    <source>
        <dbReference type="Pfam" id="PF01243"/>
    </source>
</evidence>
<protein>
    <submittedName>
        <fullName evidence="3">PPOX class probable F420-dependent enzyme</fullName>
    </submittedName>
</protein>
<keyword evidence="4" id="KW-1185">Reference proteome</keyword>
<dbReference type="InterPro" id="IPR052019">
    <property type="entry name" value="F420H2_bilvrd_red/Heme_oxyg"/>
</dbReference>
<dbReference type="GO" id="GO:0005829">
    <property type="term" value="C:cytosol"/>
    <property type="evidence" value="ECO:0007669"/>
    <property type="project" value="TreeGrafter"/>
</dbReference>
<evidence type="ECO:0000256" key="1">
    <source>
        <dbReference type="ARBA" id="ARBA00023002"/>
    </source>
</evidence>
<reference evidence="4" key="1">
    <citation type="submission" date="2017-02" db="EMBL/GenBank/DDBJ databases">
        <title>Comparative genomics and description of representatives of a novel lineage of planctomycetes thriving in anoxic sediments.</title>
        <authorList>
            <person name="Spring S."/>
            <person name="Bunk B."/>
            <person name="Sproer C."/>
        </authorList>
    </citation>
    <scope>NUCLEOTIDE SEQUENCE [LARGE SCALE GENOMIC DNA]</scope>
    <source>
        <strain evidence="4">ST-NAGAB-D1</strain>
    </source>
</reference>
<dbReference type="EMBL" id="CP019791">
    <property type="protein sequence ID" value="AQT69407.1"/>
    <property type="molecule type" value="Genomic_DNA"/>
</dbReference>
<dbReference type="KEGG" id="alus:STSP2_02596"/>
<proteinExistence type="predicted"/>
<dbReference type="GO" id="GO:0070967">
    <property type="term" value="F:coenzyme F420 binding"/>
    <property type="evidence" value="ECO:0007669"/>
    <property type="project" value="TreeGrafter"/>
</dbReference>
<dbReference type="RefSeq" id="WP_146663098.1">
    <property type="nucleotide sequence ID" value="NZ_CP019791.1"/>
</dbReference>
<dbReference type="GO" id="GO:0016627">
    <property type="term" value="F:oxidoreductase activity, acting on the CH-CH group of donors"/>
    <property type="evidence" value="ECO:0007669"/>
    <property type="project" value="TreeGrafter"/>
</dbReference>
<dbReference type="OrthoDB" id="1551071at2"/>
<dbReference type="PANTHER" id="PTHR35176">
    <property type="entry name" value="HEME OXYGENASE HI_0854-RELATED"/>
    <property type="match status" value="1"/>
</dbReference>
<dbReference type="Proteomes" id="UP000189674">
    <property type="component" value="Chromosome"/>
</dbReference>
<sequence>MPNNTSEHLKLNELLTSQRLAVLCTQHQGQPYANLVAFSTSEDFKVICFATPRKTRKYDNIKQDGRVSLLVDDRENTAGDFTNAVAATAVGKAIEVEKPRADIFGRYLGKHPELEPFAKSEDSAFFCVNVDSYIFVDNFQHVTEIKP</sequence>
<feature type="domain" description="Pyridoxamine 5'-phosphate oxidase N-terminal" evidence="2">
    <location>
        <begin position="10"/>
        <end position="122"/>
    </location>
</feature>
<keyword evidence="1" id="KW-0560">Oxidoreductase</keyword>
<dbReference type="STRING" id="1936003.STSP2_02596"/>